<accession>A0AAV9UIJ7</accession>
<keyword evidence="3" id="KW-1185">Reference proteome</keyword>
<sequence>MQRNLRQSYQDPSGSQGTLHDPSNTTDAAQAAETNRQTNEWVDRTTAQSTGFVVNQGPNSASSTPSLDLSEPPNVGESTKPNTESVEAGAAERPAQSSELQDVEAEDIIYFVNTCLNDAVWWLENRLVFGEYLSVPGDAFELLFDNPEEGLQGYGFLTEERNKDITCSGFFNILKSYAEQASGRPPVPANSLPLGETDPQSPNVLASQVKKKKFKKWSLSWGRANKFKKENKKATIKQECDRIASLLGAAGYLPDPSHVPTIKELHSGQFPDPVQYHLDVQYFLELILCALFMTCQQVLDVDDILRLTFTNNEGGYRTLRYENKHLVILSLDPRSDRVFRTLIPIPLSRLILIYLIDIRPFIAFLNTDEETAQKHWYQEYLFPARAGGCWTKERMNEVMRVQTKRALGVGSEASVEDLRAIYRKLKVGLGDGWIDEIETQEIWGGKTMRKVEMAWSKELPEGEAGDGGQRYLMKHFESAKLSPIQSKSRRLKGSRSAER</sequence>
<feature type="region of interest" description="Disordered" evidence="1">
    <location>
        <begin position="479"/>
        <end position="499"/>
    </location>
</feature>
<name>A0AAV9UIJ7_9PEZI</name>
<dbReference type="AlphaFoldDB" id="A0AAV9UIJ7"/>
<evidence type="ECO:0000256" key="1">
    <source>
        <dbReference type="SAM" id="MobiDB-lite"/>
    </source>
</evidence>
<gene>
    <name evidence="2" type="ORF">TWF730_001653</name>
</gene>
<feature type="compositionally biased region" description="Polar residues" evidence="1">
    <location>
        <begin position="1"/>
        <end position="67"/>
    </location>
</feature>
<comment type="caution">
    <text evidence="2">The sequence shown here is derived from an EMBL/GenBank/DDBJ whole genome shotgun (WGS) entry which is preliminary data.</text>
</comment>
<evidence type="ECO:0000313" key="3">
    <source>
        <dbReference type="Proteomes" id="UP001373714"/>
    </source>
</evidence>
<dbReference type="Proteomes" id="UP001373714">
    <property type="component" value="Unassembled WGS sequence"/>
</dbReference>
<organism evidence="2 3">
    <name type="scientific">Orbilia blumenaviensis</name>
    <dbReference type="NCBI Taxonomy" id="1796055"/>
    <lineage>
        <taxon>Eukaryota</taxon>
        <taxon>Fungi</taxon>
        <taxon>Dikarya</taxon>
        <taxon>Ascomycota</taxon>
        <taxon>Pezizomycotina</taxon>
        <taxon>Orbiliomycetes</taxon>
        <taxon>Orbiliales</taxon>
        <taxon>Orbiliaceae</taxon>
        <taxon>Orbilia</taxon>
    </lineage>
</organism>
<proteinExistence type="predicted"/>
<feature type="compositionally biased region" description="Polar residues" evidence="1">
    <location>
        <begin position="76"/>
        <end position="85"/>
    </location>
</feature>
<protein>
    <submittedName>
        <fullName evidence="2">Uncharacterized protein</fullName>
    </submittedName>
</protein>
<evidence type="ECO:0000313" key="2">
    <source>
        <dbReference type="EMBL" id="KAK6342174.1"/>
    </source>
</evidence>
<feature type="region of interest" description="Disordered" evidence="1">
    <location>
        <begin position="1"/>
        <end position="99"/>
    </location>
</feature>
<reference evidence="2 3" key="1">
    <citation type="submission" date="2019-10" db="EMBL/GenBank/DDBJ databases">
        <authorList>
            <person name="Palmer J.M."/>
        </authorList>
    </citation>
    <scope>NUCLEOTIDE SEQUENCE [LARGE SCALE GENOMIC DNA]</scope>
    <source>
        <strain evidence="2 3">TWF730</strain>
    </source>
</reference>
<dbReference type="EMBL" id="JAVHNS010000010">
    <property type="protein sequence ID" value="KAK6342174.1"/>
    <property type="molecule type" value="Genomic_DNA"/>
</dbReference>